<sequence length="45" mass="4764">MCSGSGFKKSLRACPAGMTPKPRGGAFWGCRRGKSTCEHDVFGLS</sequence>
<reference evidence="1" key="1">
    <citation type="submission" date="2018-05" db="EMBL/GenBank/DDBJ databases">
        <title>Effector identification in a new, highly contiguous assembly of the strawberry crown rot pathogen Phytophthora cactorum.</title>
        <authorList>
            <person name="Armitage A.D."/>
            <person name="Nellist C.F."/>
            <person name="Bates H."/>
            <person name="Vickerstaff R.J."/>
            <person name="Harrison R.J."/>
        </authorList>
    </citation>
    <scope>NUCLEOTIDE SEQUENCE</scope>
    <source>
        <strain evidence="1">P421</strain>
    </source>
</reference>
<evidence type="ECO:0000313" key="1">
    <source>
        <dbReference type="EMBL" id="KAG3226499.1"/>
    </source>
</evidence>
<comment type="caution">
    <text evidence="1">The sequence shown here is derived from an EMBL/GenBank/DDBJ whole genome shotgun (WGS) entry which is preliminary data.</text>
</comment>
<gene>
    <name evidence="1" type="ORF">PC129_g2915</name>
</gene>
<name>A0A8T1IP83_9STRA</name>
<accession>A0A8T1IP83</accession>
<dbReference type="AlphaFoldDB" id="A0A8T1IP83"/>
<dbReference type="Proteomes" id="UP000760860">
    <property type="component" value="Unassembled WGS sequence"/>
</dbReference>
<dbReference type="EMBL" id="RCMV01000056">
    <property type="protein sequence ID" value="KAG3226499.1"/>
    <property type="molecule type" value="Genomic_DNA"/>
</dbReference>
<proteinExistence type="predicted"/>
<protein>
    <submittedName>
        <fullName evidence="1">Uncharacterized protein</fullName>
    </submittedName>
</protein>
<evidence type="ECO:0000313" key="2">
    <source>
        <dbReference type="Proteomes" id="UP000760860"/>
    </source>
</evidence>
<organism evidence="1 2">
    <name type="scientific">Phytophthora cactorum</name>
    <dbReference type="NCBI Taxonomy" id="29920"/>
    <lineage>
        <taxon>Eukaryota</taxon>
        <taxon>Sar</taxon>
        <taxon>Stramenopiles</taxon>
        <taxon>Oomycota</taxon>
        <taxon>Peronosporomycetes</taxon>
        <taxon>Peronosporales</taxon>
        <taxon>Peronosporaceae</taxon>
        <taxon>Phytophthora</taxon>
    </lineage>
</organism>